<accession>A0A9R0AAG9</accession>
<feature type="region of interest" description="Disordered" evidence="1">
    <location>
        <begin position="545"/>
        <end position="567"/>
    </location>
</feature>
<organism evidence="3">
    <name type="scientific">Cyprinus carpio</name>
    <name type="common">Common carp</name>
    <dbReference type="NCBI Taxonomy" id="7962"/>
    <lineage>
        <taxon>Eukaryota</taxon>
        <taxon>Metazoa</taxon>
        <taxon>Chordata</taxon>
        <taxon>Craniata</taxon>
        <taxon>Vertebrata</taxon>
        <taxon>Euteleostomi</taxon>
        <taxon>Actinopterygii</taxon>
        <taxon>Neopterygii</taxon>
        <taxon>Teleostei</taxon>
        <taxon>Ostariophysi</taxon>
        <taxon>Cypriniformes</taxon>
        <taxon>Cyprinidae</taxon>
        <taxon>Cyprininae</taxon>
        <taxon>Cyprinus</taxon>
    </lineage>
</organism>
<protein>
    <submittedName>
        <fullName evidence="3">Uncharacterized protein PB18E9.04c-like isoform X11</fullName>
    </submittedName>
</protein>
<feature type="region of interest" description="Disordered" evidence="1">
    <location>
        <begin position="383"/>
        <end position="402"/>
    </location>
</feature>
<feature type="region of interest" description="Disordered" evidence="1">
    <location>
        <begin position="919"/>
        <end position="943"/>
    </location>
</feature>
<dbReference type="AlphaFoldDB" id="A0A9R0AAG9"/>
<evidence type="ECO:0000256" key="1">
    <source>
        <dbReference type="SAM" id="MobiDB-lite"/>
    </source>
</evidence>
<gene>
    <name evidence="3" type="primary">LOC109087775</name>
</gene>
<evidence type="ECO:0000256" key="2">
    <source>
        <dbReference type="SAM" id="SignalP"/>
    </source>
</evidence>
<feature type="chain" id="PRO_5040251739" evidence="2">
    <location>
        <begin position="31"/>
        <end position="1131"/>
    </location>
</feature>
<feature type="region of interest" description="Disordered" evidence="1">
    <location>
        <begin position="764"/>
        <end position="813"/>
    </location>
</feature>
<feature type="compositionally biased region" description="Polar residues" evidence="1">
    <location>
        <begin position="457"/>
        <end position="478"/>
    </location>
</feature>
<feature type="compositionally biased region" description="Polar residues" evidence="1">
    <location>
        <begin position="764"/>
        <end position="802"/>
    </location>
</feature>
<sequence length="1131" mass="120391">MHGPVMTWSRSFKLMIALLINWEFVILTLAHLNKDDAEVVTNGSNESLEAQQSSADAHEDDCERYLNTSAFSSDPADDSTIQSTFRCHACEDHSLVTGASTSRKDEFEEVLRGPVTWRFLSDQQNLNGVVVSDDSQPVFTCGKEHLWIKFSMTLHSNPRLIIKTEWADSHTQKQCRCIRRNHGPSMLLTIYFKECYASNWTRDRRMYYSVGILYFDHLLMKRFSGIATCHAAILPHNALSTEESPEVICGKPFVIVKLPAKRIKSVKVLGMSRQLPRAVLWNSHHTVFVKLKRSTVKDGIFRLDYLDVAGKLQTVMLSCVQQTFKKDIRKRRQNPFDFIREYDSVPTVGANLGLLDFEVKPTVPCGEFEKTPKTTQMMLASSTTTFSDPSTWTNTNPFRSPEITIGTTQKAETSSAATQSSGMTKTVTSVVDADAEFGTDFYFKPTVPCGEFEETPKTTQRILPSSTPIHPDPTSWTNAEPFRPPDITLGTTKEGESSSAATQPDRITKTATPVVDADVEFGTDFDLSTPTVPCGELEKNLKTTQRTLSSSIPTQTGQSTLKSTRHDSEWGFSNIPLTSLSSAETTHSVSSTEIVLKTFTPVMTTAGATTLPETMPYLTSVAGTTIALITTSAETTFPDTTSIETTSQRTNTAEIMPSNSSTINTLGASTNVMTTVGAPISPDPTPAATFAVETTMAKTTTETATLAPTAEETTNFVTSSAENTSLVSSTGIVLETLTPVMTTAGKTTAALTNPGLTSAIESTMNQTSAPSETTTLGITSVESTTQRTTSAGPSTLGATSVESTTLGTTSAQTTSSISSTRILETSMLVMTTAQPMASSLTTPALTSAVETTLAQTTHFTEISTLEGISAASTSLDTPFEGSTTLGTTSAESTTLGITYAETTSTSVESTTLGTISAETTTTSVESTTLGTTSGETTTTSVESTTLGTISGETTTTSVETTTLGTTSAESTTLGITSAETISTSIESTTLGTTSAETTALGITSAETTTTSEERTTLGTTAAETTTLSTTSVESTTLRTTSAGKTSSVSSTGILETSKLVMTTAGTAASTITMPVSTSAVETTMAQTIFIETTTLGITSTEISTTSEERTTLETITFGTTSVESTTLGTTF</sequence>
<dbReference type="RefSeq" id="XP_042590905.1">
    <property type="nucleotide sequence ID" value="XM_042734971.1"/>
</dbReference>
<name>A0A9R0AAG9_CYPCA</name>
<reference evidence="3" key="1">
    <citation type="submission" date="2025-08" db="UniProtKB">
        <authorList>
            <consortium name="RefSeq"/>
        </authorList>
    </citation>
    <scope>IDENTIFICATION</scope>
    <source>
        <tissue evidence="3">Muscle</tissue>
    </source>
</reference>
<dbReference type="Proteomes" id="UP001155660">
    <property type="component" value="Chromosome B12"/>
</dbReference>
<feature type="region of interest" description="Disordered" evidence="1">
    <location>
        <begin position="452"/>
        <end position="508"/>
    </location>
</feature>
<feature type="compositionally biased region" description="Polar residues" evidence="1">
    <location>
        <begin position="383"/>
        <end position="398"/>
    </location>
</feature>
<proteinExistence type="predicted"/>
<dbReference type="GeneID" id="109087775"/>
<feature type="signal peptide" evidence="2">
    <location>
        <begin position="1"/>
        <end position="30"/>
    </location>
</feature>
<feature type="compositionally biased region" description="Polar residues" evidence="1">
    <location>
        <begin position="545"/>
        <end position="562"/>
    </location>
</feature>
<keyword evidence="2" id="KW-0732">Signal</keyword>
<evidence type="ECO:0000313" key="3">
    <source>
        <dbReference type="RefSeq" id="XP_042590905.1"/>
    </source>
</evidence>
<feature type="compositionally biased region" description="Low complexity" evidence="1">
    <location>
        <begin position="803"/>
        <end position="813"/>
    </location>
</feature>